<evidence type="ECO:0000256" key="1">
    <source>
        <dbReference type="ARBA" id="ARBA00000971"/>
    </source>
</evidence>
<evidence type="ECO:0000256" key="6">
    <source>
        <dbReference type="ARBA" id="ARBA00023110"/>
    </source>
</evidence>
<dbReference type="GO" id="GO:0003755">
    <property type="term" value="F:peptidyl-prolyl cis-trans isomerase activity"/>
    <property type="evidence" value="ECO:0007669"/>
    <property type="project" value="UniProtKB-KW"/>
</dbReference>
<evidence type="ECO:0000259" key="10">
    <source>
        <dbReference type="Pfam" id="PF05697"/>
    </source>
</evidence>
<evidence type="ECO:0000313" key="12">
    <source>
        <dbReference type="EMBL" id="OGK47207.1"/>
    </source>
</evidence>
<dbReference type="Proteomes" id="UP000177141">
    <property type="component" value="Unassembled WGS sequence"/>
</dbReference>
<dbReference type="InterPro" id="IPR037041">
    <property type="entry name" value="Trigger_fac_C_sf"/>
</dbReference>
<dbReference type="PANTHER" id="PTHR30560">
    <property type="entry name" value="TRIGGER FACTOR CHAPERONE AND PEPTIDYL-PROLYL CIS/TRANS ISOMERASE"/>
    <property type="match status" value="1"/>
</dbReference>
<evidence type="ECO:0000259" key="11">
    <source>
        <dbReference type="Pfam" id="PF05698"/>
    </source>
</evidence>
<reference evidence="12 13" key="1">
    <citation type="journal article" date="2016" name="Nat. Commun.">
        <title>Thousands of microbial genomes shed light on interconnected biogeochemical processes in an aquifer system.</title>
        <authorList>
            <person name="Anantharaman K."/>
            <person name="Brown C.T."/>
            <person name="Hug L.A."/>
            <person name="Sharon I."/>
            <person name="Castelle C.J."/>
            <person name="Probst A.J."/>
            <person name="Thomas B.C."/>
            <person name="Singh A."/>
            <person name="Wilkins M.J."/>
            <person name="Karaoz U."/>
            <person name="Brodie E.L."/>
            <person name="Williams K.H."/>
            <person name="Hubbard S.S."/>
            <person name="Banfield J.F."/>
        </authorList>
    </citation>
    <scope>NUCLEOTIDE SEQUENCE [LARGE SCALE GENOMIC DNA]</scope>
</reference>
<comment type="subcellular location">
    <subcellularLocation>
        <location evidence="2">Cytoplasm</location>
    </subcellularLocation>
</comment>
<dbReference type="Gene3D" id="3.30.70.1050">
    <property type="entry name" value="Trigger factor ribosome-binding domain"/>
    <property type="match status" value="1"/>
</dbReference>
<gene>
    <name evidence="12" type="ORF">A3A93_04220</name>
</gene>
<proteinExistence type="inferred from homology"/>
<accession>A0A1F7IV51</accession>
<dbReference type="GO" id="GO:0043335">
    <property type="term" value="P:protein unfolding"/>
    <property type="evidence" value="ECO:0007669"/>
    <property type="project" value="TreeGrafter"/>
</dbReference>
<dbReference type="Pfam" id="PF05697">
    <property type="entry name" value="Trigger_N"/>
    <property type="match status" value="1"/>
</dbReference>
<dbReference type="GO" id="GO:0043022">
    <property type="term" value="F:ribosome binding"/>
    <property type="evidence" value="ECO:0007669"/>
    <property type="project" value="TreeGrafter"/>
</dbReference>
<dbReference type="SUPFAM" id="SSF109998">
    <property type="entry name" value="Triger factor/SurA peptide-binding domain-like"/>
    <property type="match status" value="1"/>
</dbReference>
<dbReference type="InterPro" id="IPR027304">
    <property type="entry name" value="Trigger_fact/SurA_dom_sf"/>
</dbReference>
<comment type="caution">
    <text evidence="12">The sequence shown here is derived from an EMBL/GenBank/DDBJ whole genome shotgun (WGS) entry which is preliminary data.</text>
</comment>
<evidence type="ECO:0000256" key="3">
    <source>
        <dbReference type="ARBA" id="ARBA00005464"/>
    </source>
</evidence>
<evidence type="ECO:0000256" key="9">
    <source>
        <dbReference type="ARBA" id="ARBA00029986"/>
    </source>
</evidence>
<sequence length="289" mass="33642">MYTFKKNILKKNTVEIVLNVPKKDIEVEYDAAFKTLMQELSVEGFRKGKVPKTIAQKHLRRDTVYDKLIRTFIPKVYSEIIQKEDLKPIVSPRIEFVKAKDNEDWEIKFITALPPEIDLGKYKEKIKSAKKELAKSDIWVPGKDKEPTEAEKEKRKQAEFQAALQAVLSEAKVEIADVILDEEVEKKLTRLVDDIQKIGLTMDGYLKSKNITKEQLHAQIRKEIEESYKIEFILQKIADEEKITVEQADLDKIFASIKDQKEKEMAKNNAYYYAAVLRKQKTLDYINSL</sequence>
<feature type="domain" description="Trigger factor C-terminal" evidence="11">
    <location>
        <begin position="148"/>
        <end position="269"/>
    </location>
</feature>
<keyword evidence="7" id="KW-0143">Chaperone</keyword>
<dbReference type="STRING" id="1802061.A3A93_04220"/>
<evidence type="ECO:0000256" key="8">
    <source>
        <dbReference type="ARBA" id="ARBA00023235"/>
    </source>
</evidence>
<evidence type="ECO:0000256" key="4">
    <source>
        <dbReference type="ARBA" id="ARBA00013194"/>
    </source>
</evidence>
<feature type="domain" description="Trigger factor ribosome-binding bacterial" evidence="10">
    <location>
        <begin position="8"/>
        <end position="132"/>
    </location>
</feature>
<dbReference type="InterPro" id="IPR008881">
    <property type="entry name" value="Trigger_fac_ribosome-bd_bac"/>
</dbReference>
<dbReference type="Pfam" id="PF05698">
    <property type="entry name" value="Trigger_C"/>
    <property type="match status" value="1"/>
</dbReference>
<name>A0A1F7IV51_9BACT</name>
<comment type="similarity">
    <text evidence="3">Belongs to the FKBP-type PPIase family. Tig subfamily.</text>
</comment>
<evidence type="ECO:0000313" key="13">
    <source>
        <dbReference type="Proteomes" id="UP000177141"/>
    </source>
</evidence>
<dbReference type="GO" id="GO:0051083">
    <property type="term" value="P:'de novo' cotranslational protein folding"/>
    <property type="evidence" value="ECO:0007669"/>
    <property type="project" value="TreeGrafter"/>
</dbReference>
<dbReference type="InterPro" id="IPR036611">
    <property type="entry name" value="Trigger_fac_ribosome-bd_sf"/>
</dbReference>
<dbReference type="AlphaFoldDB" id="A0A1F7IV51"/>
<dbReference type="PANTHER" id="PTHR30560:SF3">
    <property type="entry name" value="TRIGGER FACTOR-LIKE PROTEIN TIG, CHLOROPLASTIC"/>
    <property type="match status" value="1"/>
</dbReference>
<keyword evidence="8" id="KW-0413">Isomerase</keyword>
<dbReference type="GO" id="GO:0015031">
    <property type="term" value="P:protein transport"/>
    <property type="evidence" value="ECO:0007669"/>
    <property type="project" value="InterPro"/>
</dbReference>
<dbReference type="GO" id="GO:0044183">
    <property type="term" value="F:protein folding chaperone"/>
    <property type="evidence" value="ECO:0007669"/>
    <property type="project" value="TreeGrafter"/>
</dbReference>
<comment type="catalytic activity">
    <reaction evidence="1">
        <text>[protein]-peptidylproline (omega=180) = [protein]-peptidylproline (omega=0)</text>
        <dbReference type="Rhea" id="RHEA:16237"/>
        <dbReference type="Rhea" id="RHEA-COMP:10747"/>
        <dbReference type="Rhea" id="RHEA-COMP:10748"/>
        <dbReference type="ChEBI" id="CHEBI:83833"/>
        <dbReference type="ChEBI" id="CHEBI:83834"/>
        <dbReference type="EC" id="5.2.1.8"/>
    </reaction>
</comment>
<dbReference type="EMBL" id="MGAL01000035">
    <property type="protein sequence ID" value="OGK47207.1"/>
    <property type="molecule type" value="Genomic_DNA"/>
</dbReference>
<evidence type="ECO:0000256" key="5">
    <source>
        <dbReference type="ARBA" id="ARBA00016902"/>
    </source>
</evidence>
<protein>
    <recommendedName>
        <fullName evidence="5">Trigger factor</fullName>
        <ecNumber evidence="4">5.2.1.8</ecNumber>
    </recommendedName>
    <alternativeName>
        <fullName evidence="9">PPIase</fullName>
    </alternativeName>
</protein>
<keyword evidence="6" id="KW-0697">Rotamase</keyword>
<dbReference type="InterPro" id="IPR008880">
    <property type="entry name" value="Trigger_fac_C"/>
</dbReference>
<dbReference type="InterPro" id="IPR005215">
    <property type="entry name" value="Trig_fac"/>
</dbReference>
<dbReference type="SUPFAM" id="SSF102735">
    <property type="entry name" value="Trigger factor ribosome-binding domain"/>
    <property type="match status" value="1"/>
</dbReference>
<dbReference type="Gene3D" id="1.10.3120.10">
    <property type="entry name" value="Trigger factor, C-terminal domain"/>
    <property type="match status" value="1"/>
</dbReference>
<dbReference type="GO" id="GO:0005737">
    <property type="term" value="C:cytoplasm"/>
    <property type="evidence" value="ECO:0007669"/>
    <property type="project" value="UniProtKB-SubCell"/>
</dbReference>
<evidence type="ECO:0000256" key="7">
    <source>
        <dbReference type="ARBA" id="ARBA00023186"/>
    </source>
</evidence>
<dbReference type="EC" id="5.2.1.8" evidence="4"/>
<evidence type="ECO:0000256" key="2">
    <source>
        <dbReference type="ARBA" id="ARBA00004496"/>
    </source>
</evidence>
<organism evidence="12 13">
    <name type="scientific">Candidatus Roizmanbacteria bacterium RIFCSPLOWO2_01_FULL_38_12</name>
    <dbReference type="NCBI Taxonomy" id="1802061"/>
    <lineage>
        <taxon>Bacteria</taxon>
        <taxon>Candidatus Roizmaniibacteriota</taxon>
    </lineage>
</organism>